<feature type="domain" description="Helicase ATP-binding" evidence="3">
    <location>
        <begin position="451"/>
        <end position="616"/>
    </location>
</feature>
<name>A0A848LKF4_9BACT</name>
<dbReference type="GO" id="GO:0016787">
    <property type="term" value="F:hydrolase activity"/>
    <property type="evidence" value="ECO:0007669"/>
    <property type="project" value="UniProtKB-KW"/>
</dbReference>
<dbReference type="Proteomes" id="UP000518300">
    <property type="component" value="Unassembled WGS sequence"/>
</dbReference>
<organism evidence="5 6">
    <name type="scientific">Pyxidicoccus fallax</name>
    <dbReference type="NCBI Taxonomy" id="394095"/>
    <lineage>
        <taxon>Bacteria</taxon>
        <taxon>Pseudomonadati</taxon>
        <taxon>Myxococcota</taxon>
        <taxon>Myxococcia</taxon>
        <taxon>Myxococcales</taxon>
        <taxon>Cystobacterineae</taxon>
        <taxon>Myxococcaceae</taxon>
        <taxon>Pyxidicoccus</taxon>
    </lineage>
</organism>
<dbReference type="SMART" id="SM00490">
    <property type="entry name" value="HELICc"/>
    <property type="match status" value="1"/>
</dbReference>
<gene>
    <name evidence="5" type="ORF">HG543_25425</name>
</gene>
<dbReference type="PROSITE" id="PS51194">
    <property type="entry name" value="HELICASE_CTER"/>
    <property type="match status" value="1"/>
</dbReference>
<dbReference type="InterPro" id="IPR038718">
    <property type="entry name" value="SNF2-like_sf"/>
</dbReference>
<dbReference type="InterPro" id="IPR027417">
    <property type="entry name" value="P-loop_NTPase"/>
</dbReference>
<dbReference type="AlphaFoldDB" id="A0A848LKF4"/>
<protein>
    <submittedName>
        <fullName evidence="5">DEAD/DEAH box helicase</fullName>
    </submittedName>
</protein>
<accession>A0A848LKF4</accession>
<dbReference type="SUPFAM" id="SSF52540">
    <property type="entry name" value="P-loop containing nucleoside triphosphate hydrolases"/>
    <property type="match status" value="2"/>
</dbReference>
<dbReference type="InterPro" id="IPR022138">
    <property type="entry name" value="DUF3670"/>
</dbReference>
<keyword evidence="1" id="KW-0378">Hydrolase</keyword>
<feature type="region of interest" description="Disordered" evidence="2">
    <location>
        <begin position="1"/>
        <end position="20"/>
    </location>
</feature>
<dbReference type="GO" id="GO:0004386">
    <property type="term" value="F:helicase activity"/>
    <property type="evidence" value="ECO:0007669"/>
    <property type="project" value="UniProtKB-KW"/>
</dbReference>
<sequence length="914" mass="100413">MPRASKPREPRPASEKAPPDTALVAALTPAGHLVLEAGQDGEPLPAPLARRLKEAFDPGGARGLFHLGAVEVGTVLPPTLAFWREFARDFVTALCAHESLDTSPATLRVPTHPPEALARQAALAPPMRGGEYLTPAVLASLWDALHGAWREHLAGTKSPPRALLHALNPLWSGVGRVHFHLAENKRDTRRPFAFLVTYTEGLSPKGTPLHRPLGEALRASARASDAAALRALLAPVQRATGKSPFVQELLDRKDLFHPLAWTPQEAWRFLQEVPALEEAGVVVRVPDWWRSRPRPQVTVRVGETAPSGLGLAALLDFDVSLTLDGKPLTREELAALASAGRGLALLRGQWVEVDRERLEAVLAHWQRVRREAGPDGLSFLEGMRLLAGARLDTGAAPEEAAREWVHVQPGPWLEETLHTLRGPETLAEQAVIPGLRATLRPYQRAGVHWLHVLTRLGLGACLADDMGLGKTLQVLALLAWRKARLPPGPPHLVVVPASLLGNWQEESRRFTPSLRLLVTHPSARPVAELAALPEAEVTSHDVVLTTYGTLERVPWVKARAWGLVVLDEAQAIKNPSARQSRSVKALRAEARVALTGTPVENRLGDLWSLFDFLTPGLLGTAREFTAFTKALAREGGYGPLRELVRPYLLRRMKTDPGVAADLPDKVETRAECALTPRQAALYQESVDALREQLQRVDGMERRGLVLALLMRLQQVCNHPSHWLGDGRWAPEESGKFLRLTELCETIAARQEKVLVFTRFRELCEPLAAFLARFFPRPPLVLHGQTPVRQRPALVKRFQEEEGAGGFVLSLKAGGTGLNLTAASHVIHFDRWWNPAVENQATDRAYRIGQRRNVLVHTFVCRGTVEERIDALLEGKRGLSREVLEGGAGLLLTELPDAELLRLVSLDVKRAGGEP</sequence>
<dbReference type="Pfam" id="PF00176">
    <property type="entry name" value="SNF2-rel_dom"/>
    <property type="match status" value="1"/>
</dbReference>
<keyword evidence="5" id="KW-0067">ATP-binding</keyword>
<dbReference type="InterPro" id="IPR000330">
    <property type="entry name" value="SNF2_N"/>
</dbReference>
<dbReference type="Gene3D" id="3.40.50.10810">
    <property type="entry name" value="Tandem AAA-ATPase domain"/>
    <property type="match status" value="1"/>
</dbReference>
<dbReference type="PROSITE" id="PS51192">
    <property type="entry name" value="HELICASE_ATP_BIND_1"/>
    <property type="match status" value="1"/>
</dbReference>
<dbReference type="Gene3D" id="3.40.50.300">
    <property type="entry name" value="P-loop containing nucleotide triphosphate hydrolases"/>
    <property type="match status" value="1"/>
</dbReference>
<dbReference type="CDD" id="cd18012">
    <property type="entry name" value="DEXQc_arch_SWI2_SNF2"/>
    <property type="match status" value="1"/>
</dbReference>
<keyword evidence="5" id="KW-0347">Helicase</keyword>
<evidence type="ECO:0000313" key="6">
    <source>
        <dbReference type="Proteomes" id="UP000518300"/>
    </source>
</evidence>
<evidence type="ECO:0000313" key="5">
    <source>
        <dbReference type="EMBL" id="NMO18173.1"/>
    </source>
</evidence>
<keyword evidence="5" id="KW-0547">Nucleotide-binding</keyword>
<keyword evidence="6" id="KW-1185">Reference proteome</keyword>
<proteinExistence type="predicted"/>
<dbReference type="RefSeq" id="WP_169347447.1">
    <property type="nucleotide sequence ID" value="NZ_JABBJJ010000126.1"/>
</dbReference>
<dbReference type="CDD" id="cd18793">
    <property type="entry name" value="SF2_C_SNF"/>
    <property type="match status" value="1"/>
</dbReference>
<dbReference type="InterPro" id="IPR001650">
    <property type="entry name" value="Helicase_C-like"/>
</dbReference>
<evidence type="ECO:0000259" key="3">
    <source>
        <dbReference type="PROSITE" id="PS51192"/>
    </source>
</evidence>
<dbReference type="Pfam" id="PF12419">
    <property type="entry name" value="DUF3670"/>
    <property type="match status" value="1"/>
</dbReference>
<dbReference type="PANTHER" id="PTHR10799">
    <property type="entry name" value="SNF2/RAD54 HELICASE FAMILY"/>
    <property type="match status" value="1"/>
</dbReference>
<reference evidence="5 6" key="1">
    <citation type="submission" date="2020-04" db="EMBL/GenBank/DDBJ databases">
        <title>Draft genome of Pyxidicoccus fallax type strain.</title>
        <authorList>
            <person name="Whitworth D.E."/>
        </authorList>
    </citation>
    <scope>NUCLEOTIDE SEQUENCE [LARGE SCALE GENOMIC DNA]</scope>
    <source>
        <strain evidence="5 6">DSM 14698</strain>
    </source>
</reference>
<evidence type="ECO:0000256" key="2">
    <source>
        <dbReference type="SAM" id="MobiDB-lite"/>
    </source>
</evidence>
<comment type="caution">
    <text evidence="5">The sequence shown here is derived from an EMBL/GenBank/DDBJ whole genome shotgun (WGS) entry which is preliminary data.</text>
</comment>
<evidence type="ECO:0000259" key="4">
    <source>
        <dbReference type="PROSITE" id="PS51194"/>
    </source>
</evidence>
<dbReference type="InterPro" id="IPR049730">
    <property type="entry name" value="SNF2/RAD54-like_C"/>
</dbReference>
<feature type="domain" description="Helicase C-terminal" evidence="4">
    <location>
        <begin position="738"/>
        <end position="900"/>
    </location>
</feature>
<evidence type="ECO:0000256" key="1">
    <source>
        <dbReference type="ARBA" id="ARBA00022801"/>
    </source>
</evidence>
<feature type="compositionally biased region" description="Basic and acidic residues" evidence="2">
    <location>
        <begin position="1"/>
        <end position="18"/>
    </location>
</feature>
<dbReference type="SMART" id="SM00487">
    <property type="entry name" value="DEXDc"/>
    <property type="match status" value="1"/>
</dbReference>
<dbReference type="InterPro" id="IPR014001">
    <property type="entry name" value="Helicase_ATP-bd"/>
</dbReference>
<dbReference type="EMBL" id="JABBJJ010000126">
    <property type="protein sequence ID" value="NMO18173.1"/>
    <property type="molecule type" value="Genomic_DNA"/>
</dbReference>
<dbReference type="Pfam" id="PF00271">
    <property type="entry name" value="Helicase_C"/>
    <property type="match status" value="1"/>
</dbReference>
<dbReference type="GO" id="GO:0005524">
    <property type="term" value="F:ATP binding"/>
    <property type="evidence" value="ECO:0007669"/>
    <property type="project" value="InterPro"/>
</dbReference>